<dbReference type="AlphaFoldDB" id="A0A367XSS4"/>
<dbReference type="PROSITE" id="PS51194">
    <property type="entry name" value="HELICASE_CTER"/>
    <property type="match status" value="1"/>
</dbReference>
<keyword evidence="3" id="KW-0479">Metal-binding</keyword>
<dbReference type="CDD" id="cd18793">
    <property type="entry name" value="SF2_C_SNF"/>
    <property type="match status" value="1"/>
</dbReference>
<dbReference type="GO" id="GO:0003677">
    <property type="term" value="F:DNA binding"/>
    <property type="evidence" value="ECO:0007669"/>
    <property type="project" value="UniProtKB-KW"/>
</dbReference>
<sequence length="863" mass="99218">MTRSGTDPTDDISLSDLEGGGYIPEDTPKKRPRRAATRKVKYNDDDDDDFDLENDSIDSDTYADNPAPAKKRRTRANTRVLARAKEKAKKEDTPSDDSDVNGDHEFTLSLDDEERETPSSDDDDIEIIGIKNVVRNPVPQIRRLETDLLVTAEVADEDVPLATIGASNGGRRSRVVADGDEEEEDDVRQVSKRQKRKKRTRKPPKKKMTWYERTTTRLYEQHPYLKDVFKDLKETDTITPERAEHPPGMTIKLLPFQLEGLNWLVKQEDGRFQGGVLADEMGMGKTIQTIGLFMHDTTKRPNLVVGPTVALMQWKNEIEKHTVPGLLKVLLYHGSGRSNNVEDLSEYDVILTSYSVLESVFRKQNYGFKRKAGLIKEKSALHDIPFYRVILDEAHNIKDRNSNTSKAASELNTQKRWCLTGTPLQNRIGEMYSLIRYMKLDPFHLYFCTKCDCKSAHWKFSDGRRCDHCNHPPMQHTNFFNHFMLKNIQKYGIQGLGFDSFLNLRSLLDHMMLRRTKIERADDLGLPPRVVEIRRDVFNEEEKDLYTSLYSDSKRKFNDYVAEGVVLNNYANIFTLITRMRQLADHPDLVLKKVGNNALTSDLDGVIMCQLCDDEAEEPIESKCHHRFCRMCIQEYVDSFLGTKLQCPVCHIGLSIDLEQPAIEVDEELFTKASIVNRIKLGSHGGEWRSSTKIEALVEELYKLRSDRHTIKSIVFSQFTSMLDLIEWRLKRAGFQTVKLQGSMTPQQRDNTIKHFMENTEVEVFLVSLKAGGVALNLCEASQVFLMDPWWNPSVEWQSMDRVHRIGQKRPIKITRFCIEDSIELKIIELQEKKANMIHATINNDDAAISRLTPDDLQFLFTN</sequence>
<dbReference type="InterPro" id="IPR001650">
    <property type="entry name" value="Helicase_C-like"/>
</dbReference>
<comment type="caution">
    <text evidence="19">The sequence shown here is derived from an EMBL/GenBank/DDBJ whole genome shotgun (WGS) entry which is preliminary data.</text>
</comment>
<dbReference type="InterPro" id="IPR013083">
    <property type="entry name" value="Znf_RING/FYVE/PHD"/>
</dbReference>
<proteinExistence type="inferred from homology"/>
<name>A0A367XSS4_9ASCO</name>
<dbReference type="InterPro" id="IPR000330">
    <property type="entry name" value="SNF2_N"/>
</dbReference>
<keyword evidence="10" id="KW-0067">ATP-binding</keyword>
<keyword evidence="20" id="KW-1185">Reference proteome</keyword>
<evidence type="ECO:0000259" key="16">
    <source>
        <dbReference type="PROSITE" id="PS50089"/>
    </source>
</evidence>
<evidence type="ECO:0000256" key="2">
    <source>
        <dbReference type="ARBA" id="ARBA00007025"/>
    </source>
</evidence>
<evidence type="ECO:0000259" key="17">
    <source>
        <dbReference type="PROSITE" id="PS51192"/>
    </source>
</evidence>
<dbReference type="Gene3D" id="3.30.40.10">
    <property type="entry name" value="Zinc/RING finger domain, C3HC4 (zinc finger)"/>
    <property type="match status" value="1"/>
</dbReference>
<evidence type="ECO:0000256" key="13">
    <source>
        <dbReference type="ARBA" id="ARBA00023242"/>
    </source>
</evidence>
<dbReference type="InterPro" id="IPR014001">
    <property type="entry name" value="Helicase_ATP-bd"/>
</dbReference>
<dbReference type="FunFam" id="3.40.50.300:FF:001864">
    <property type="entry name" value="DNA repair protein RAD16"/>
    <property type="match status" value="1"/>
</dbReference>
<dbReference type="GO" id="GO:0006289">
    <property type="term" value="P:nucleotide-excision repair"/>
    <property type="evidence" value="ECO:0007669"/>
    <property type="project" value="TreeGrafter"/>
</dbReference>
<dbReference type="GO" id="GO:0004386">
    <property type="term" value="F:helicase activity"/>
    <property type="evidence" value="ECO:0007669"/>
    <property type="project" value="UniProtKB-KW"/>
</dbReference>
<evidence type="ECO:0000256" key="8">
    <source>
        <dbReference type="ARBA" id="ARBA00022806"/>
    </source>
</evidence>
<feature type="compositionally biased region" description="Basic residues" evidence="15">
    <location>
        <begin position="30"/>
        <end position="40"/>
    </location>
</feature>
<feature type="domain" description="Helicase ATP-binding" evidence="17">
    <location>
        <begin position="266"/>
        <end position="441"/>
    </location>
</feature>
<dbReference type="InterPro" id="IPR049730">
    <property type="entry name" value="SNF2/RAD54-like_C"/>
</dbReference>
<dbReference type="InterPro" id="IPR017907">
    <property type="entry name" value="Znf_RING_CS"/>
</dbReference>
<evidence type="ECO:0000256" key="4">
    <source>
        <dbReference type="ARBA" id="ARBA00022741"/>
    </source>
</evidence>
<evidence type="ECO:0000256" key="11">
    <source>
        <dbReference type="ARBA" id="ARBA00023125"/>
    </source>
</evidence>
<dbReference type="SMART" id="SM00487">
    <property type="entry name" value="DEXDc"/>
    <property type="match status" value="1"/>
</dbReference>
<dbReference type="EMBL" id="QLNQ01000029">
    <property type="protein sequence ID" value="RCK56658.1"/>
    <property type="molecule type" value="Genomic_DNA"/>
</dbReference>
<evidence type="ECO:0000256" key="14">
    <source>
        <dbReference type="PROSITE-ProRule" id="PRU00175"/>
    </source>
</evidence>
<dbReference type="InterPro" id="IPR038718">
    <property type="entry name" value="SNF2-like_sf"/>
</dbReference>
<keyword evidence="4" id="KW-0547">Nucleotide-binding</keyword>
<dbReference type="Gene3D" id="3.40.50.10810">
    <property type="entry name" value="Tandem AAA-ATPase domain"/>
    <property type="match status" value="1"/>
</dbReference>
<feature type="region of interest" description="Disordered" evidence="15">
    <location>
        <begin position="1"/>
        <end position="124"/>
    </location>
</feature>
<dbReference type="InterPro" id="IPR050628">
    <property type="entry name" value="SNF2_RAD54_helicase_TF"/>
</dbReference>
<feature type="domain" description="Helicase C-terminal" evidence="18">
    <location>
        <begin position="696"/>
        <end position="850"/>
    </location>
</feature>
<dbReference type="FunFam" id="3.30.40.10:FF:000753">
    <property type="entry name" value="DNA repair protein RAD16"/>
    <property type="match status" value="1"/>
</dbReference>
<dbReference type="OrthoDB" id="448448at2759"/>
<organism evidence="19 20">
    <name type="scientific">Candida viswanathii</name>
    <dbReference type="NCBI Taxonomy" id="5486"/>
    <lineage>
        <taxon>Eukaryota</taxon>
        <taxon>Fungi</taxon>
        <taxon>Dikarya</taxon>
        <taxon>Ascomycota</taxon>
        <taxon>Saccharomycotina</taxon>
        <taxon>Pichiomycetes</taxon>
        <taxon>Debaryomycetaceae</taxon>
        <taxon>Candida/Lodderomyces clade</taxon>
        <taxon>Candida</taxon>
    </lineage>
</organism>
<dbReference type="PROSITE" id="PS50089">
    <property type="entry name" value="ZF_RING_2"/>
    <property type="match status" value="1"/>
</dbReference>
<keyword evidence="7" id="KW-0378">Hydrolase</keyword>
<evidence type="ECO:0000256" key="7">
    <source>
        <dbReference type="ARBA" id="ARBA00022801"/>
    </source>
</evidence>
<dbReference type="Pfam" id="PF00176">
    <property type="entry name" value="SNF2-rel_dom"/>
    <property type="match status" value="1"/>
</dbReference>
<keyword evidence="13" id="KW-0539">Nucleus</keyword>
<evidence type="ECO:0000256" key="10">
    <source>
        <dbReference type="ARBA" id="ARBA00022840"/>
    </source>
</evidence>
<dbReference type="InterPro" id="IPR001841">
    <property type="entry name" value="Znf_RING"/>
</dbReference>
<evidence type="ECO:0000259" key="18">
    <source>
        <dbReference type="PROSITE" id="PS51194"/>
    </source>
</evidence>
<evidence type="ECO:0000256" key="6">
    <source>
        <dbReference type="ARBA" id="ARBA00022771"/>
    </source>
</evidence>
<dbReference type="Gene3D" id="3.40.50.300">
    <property type="entry name" value="P-loop containing nucleotide triphosphate hydrolases"/>
    <property type="match status" value="1"/>
</dbReference>
<dbReference type="Proteomes" id="UP000253472">
    <property type="component" value="Unassembled WGS sequence"/>
</dbReference>
<keyword evidence="8" id="KW-0347">Helicase</keyword>
<dbReference type="GO" id="GO:0008094">
    <property type="term" value="F:ATP-dependent activity, acting on DNA"/>
    <property type="evidence" value="ECO:0007669"/>
    <property type="project" value="TreeGrafter"/>
</dbReference>
<keyword evidence="11" id="KW-0238">DNA-binding</keyword>
<keyword evidence="9" id="KW-0862">Zinc</keyword>
<gene>
    <name evidence="19" type="primary">RAD16_0</name>
    <name evidence="19" type="ORF">Cantr_05276</name>
</gene>
<dbReference type="SUPFAM" id="SSF57850">
    <property type="entry name" value="RING/U-box"/>
    <property type="match status" value="1"/>
</dbReference>
<dbReference type="Pfam" id="PF00271">
    <property type="entry name" value="Helicase_C"/>
    <property type="match status" value="1"/>
</dbReference>
<dbReference type="SUPFAM" id="SSF52540">
    <property type="entry name" value="P-loop containing nucleoside triphosphate hydrolases"/>
    <property type="match status" value="2"/>
</dbReference>
<keyword evidence="12" id="KW-0234">DNA repair</keyword>
<evidence type="ECO:0000313" key="20">
    <source>
        <dbReference type="Proteomes" id="UP000253472"/>
    </source>
</evidence>
<evidence type="ECO:0000256" key="1">
    <source>
        <dbReference type="ARBA" id="ARBA00004123"/>
    </source>
</evidence>
<dbReference type="PROSITE" id="PS00518">
    <property type="entry name" value="ZF_RING_1"/>
    <property type="match status" value="1"/>
</dbReference>
<dbReference type="GO" id="GO:0016787">
    <property type="term" value="F:hydrolase activity"/>
    <property type="evidence" value="ECO:0007669"/>
    <property type="project" value="UniProtKB-KW"/>
</dbReference>
<dbReference type="PANTHER" id="PTHR45626:SF12">
    <property type="entry name" value="DNA REPAIR PROTEIN RAD16"/>
    <property type="match status" value="1"/>
</dbReference>
<comment type="subcellular location">
    <subcellularLocation>
        <location evidence="1">Nucleus</location>
    </subcellularLocation>
</comment>
<evidence type="ECO:0000313" key="19">
    <source>
        <dbReference type="EMBL" id="RCK56658.1"/>
    </source>
</evidence>
<feature type="compositionally biased region" description="Basic residues" evidence="15">
    <location>
        <begin position="190"/>
        <end position="207"/>
    </location>
</feature>
<dbReference type="GO" id="GO:0000109">
    <property type="term" value="C:nucleotide-excision repair complex"/>
    <property type="evidence" value="ECO:0007669"/>
    <property type="project" value="UniProtKB-ARBA"/>
</dbReference>
<dbReference type="SMART" id="SM00490">
    <property type="entry name" value="HELICc"/>
    <property type="match status" value="1"/>
</dbReference>
<dbReference type="SMART" id="SM00184">
    <property type="entry name" value="RING"/>
    <property type="match status" value="1"/>
</dbReference>
<feature type="compositionally biased region" description="Acidic residues" evidence="15">
    <location>
        <begin position="110"/>
        <end position="124"/>
    </location>
</feature>
<feature type="domain" description="RING-type" evidence="16">
    <location>
        <begin position="609"/>
        <end position="651"/>
    </location>
</feature>
<keyword evidence="5" id="KW-0227">DNA damage</keyword>
<evidence type="ECO:0000256" key="12">
    <source>
        <dbReference type="ARBA" id="ARBA00023204"/>
    </source>
</evidence>
<keyword evidence="6 14" id="KW-0863">Zinc-finger</keyword>
<reference evidence="19 20" key="1">
    <citation type="submission" date="2018-06" db="EMBL/GenBank/DDBJ databases">
        <title>Whole genome sequencing of Candida tropicalis (genome annotated by CSBL at Korea University).</title>
        <authorList>
            <person name="Ahn J."/>
        </authorList>
    </citation>
    <scope>NUCLEOTIDE SEQUENCE [LARGE SCALE GENOMIC DNA]</scope>
    <source>
        <strain evidence="19 20">ATCC 20962</strain>
    </source>
</reference>
<evidence type="ECO:0000256" key="15">
    <source>
        <dbReference type="SAM" id="MobiDB-lite"/>
    </source>
</evidence>
<dbReference type="GO" id="GO:0005524">
    <property type="term" value="F:ATP binding"/>
    <property type="evidence" value="ECO:0007669"/>
    <property type="project" value="UniProtKB-KW"/>
</dbReference>
<dbReference type="CDD" id="cd18008">
    <property type="entry name" value="DEXDc_SHPRH-like"/>
    <property type="match status" value="1"/>
</dbReference>
<feature type="region of interest" description="Disordered" evidence="15">
    <location>
        <begin position="163"/>
        <end position="207"/>
    </location>
</feature>
<accession>A0A367XSS4</accession>
<dbReference type="PANTHER" id="PTHR45626">
    <property type="entry name" value="TRANSCRIPTION TERMINATION FACTOR 2-RELATED"/>
    <property type="match status" value="1"/>
</dbReference>
<protein>
    <submittedName>
        <fullName evidence="19">DNA repair protein RAD16</fullName>
    </submittedName>
</protein>
<dbReference type="GO" id="GO:0008270">
    <property type="term" value="F:zinc ion binding"/>
    <property type="evidence" value="ECO:0007669"/>
    <property type="project" value="UniProtKB-KW"/>
</dbReference>
<comment type="similarity">
    <text evidence="2">Belongs to the SNF2/RAD54 helicase family.</text>
</comment>
<dbReference type="Pfam" id="PF00097">
    <property type="entry name" value="zf-C3HC4"/>
    <property type="match status" value="1"/>
</dbReference>
<dbReference type="STRING" id="5486.A0A367XSS4"/>
<dbReference type="InterPro" id="IPR018957">
    <property type="entry name" value="Znf_C3HC4_RING-type"/>
</dbReference>
<feature type="compositionally biased region" description="Acidic residues" evidence="15">
    <location>
        <begin position="44"/>
        <end position="58"/>
    </location>
</feature>
<evidence type="ECO:0000256" key="5">
    <source>
        <dbReference type="ARBA" id="ARBA00022763"/>
    </source>
</evidence>
<evidence type="ECO:0000256" key="3">
    <source>
        <dbReference type="ARBA" id="ARBA00022723"/>
    </source>
</evidence>
<dbReference type="CDD" id="cd16567">
    <property type="entry name" value="RING-HC_RAD16-like"/>
    <property type="match status" value="1"/>
</dbReference>
<dbReference type="PROSITE" id="PS51192">
    <property type="entry name" value="HELICASE_ATP_BIND_1"/>
    <property type="match status" value="1"/>
</dbReference>
<feature type="compositionally biased region" description="Basic and acidic residues" evidence="15">
    <location>
        <begin position="83"/>
        <end position="93"/>
    </location>
</feature>
<dbReference type="InterPro" id="IPR027417">
    <property type="entry name" value="P-loop_NTPase"/>
</dbReference>
<evidence type="ECO:0000256" key="9">
    <source>
        <dbReference type="ARBA" id="ARBA00022833"/>
    </source>
</evidence>